<dbReference type="EMBL" id="ASHM01014572">
    <property type="protein sequence ID" value="PNX96499.1"/>
    <property type="molecule type" value="Genomic_DNA"/>
</dbReference>
<feature type="region of interest" description="Disordered" evidence="1">
    <location>
        <begin position="359"/>
        <end position="393"/>
    </location>
</feature>
<dbReference type="Gene3D" id="1.25.10.10">
    <property type="entry name" value="Leucine-rich Repeat Variant"/>
    <property type="match status" value="1"/>
</dbReference>
<sequence length="616" mass="67830">MSSPQNIKQKVFTCLTKLSDRDTHSLAATELITIARSLDTTTVPVFLSCMYSTDASDKSPVRKQCVQLFGFLSETHGNALSPYLSKIIANVIRRLRDSDSSVRSACVNSVSALACHVTKQPFLSFLKPLSEALFTEQDQNAQIGAALCLASAIDGAPDPDSARLAKLLPKFQKLLKREVFKAKPALLTLIGSVVEAGGASGQASLKNLVPCLVESLSNRDWAVRKSAAETLLVLANVEREFLPEFKSECLKVFENRRFDKVKLVREVMNQMLEAWKHIPDVSDEFSPPPRSQSSSKECIRAIDLPMPMSVCDLFDCFLNRSGFCVFGSENASDGRYPPVSQNSCNPGSVMANLRRKSAPAGRFSLPDSSSASNGKNVSALSSNKRRSSVVSRKLNQKNWDVQVAMADQGDLEEMNENKTPLEMNRALLNKNSDDKMKRHGGSKAGSRVVPYHGESHDSVPVSNVPKDLFKNDKESEELSLIRNQLQQIEKQQSSLLDLLQKFIGSSQNGMRSLETRVHGLELALDDISYDLAVSNGRMTNSNVPRNSCCLLPGAEFLSSKFWRKSQGQYSSPRFSRRGGAPSLAAMHYTAGRNAETNFTTQRFRLDGGFITNPLAE</sequence>
<reference evidence="3 4" key="2">
    <citation type="journal article" date="2017" name="Front. Plant Sci.">
        <title>Gene Classification and Mining of Molecular Markers Useful in Red Clover (Trifolium pratense) Breeding.</title>
        <authorList>
            <person name="Istvanek J."/>
            <person name="Dluhosova J."/>
            <person name="Dluhos P."/>
            <person name="Patkova L."/>
            <person name="Nedelnik J."/>
            <person name="Repkova J."/>
        </authorList>
    </citation>
    <scope>NUCLEOTIDE SEQUENCE [LARGE SCALE GENOMIC DNA]</scope>
    <source>
        <strain evidence="4">cv. Tatra</strain>
        <tissue evidence="3">Young leaves</tissue>
    </source>
</reference>
<organism evidence="3 4">
    <name type="scientific">Trifolium pratense</name>
    <name type="common">Red clover</name>
    <dbReference type="NCBI Taxonomy" id="57577"/>
    <lineage>
        <taxon>Eukaryota</taxon>
        <taxon>Viridiplantae</taxon>
        <taxon>Streptophyta</taxon>
        <taxon>Embryophyta</taxon>
        <taxon>Tracheophyta</taxon>
        <taxon>Spermatophyta</taxon>
        <taxon>Magnoliopsida</taxon>
        <taxon>eudicotyledons</taxon>
        <taxon>Gunneridae</taxon>
        <taxon>Pentapetalae</taxon>
        <taxon>rosids</taxon>
        <taxon>fabids</taxon>
        <taxon>Fabales</taxon>
        <taxon>Fabaceae</taxon>
        <taxon>Papilionoideae</taxon>
        <taxon>50 kb inversion clade</taxon>
        <taxon>NPAAA clade</taxon>
        <taxon>Hologalegina</taxon>
        <taxon>IRL clade</taxon>
        <taxon>Trifolieae</taxon>
        <taxon>Trifolium</taxon>
    </lineage>
</organism>
<gene>
    <name evidence="3" type="ORF">L195_g019707</name>
</gene>
<dbReference type="GO" id="GO:0008017">
    <property type="term" value="F:microtubule binding"/>
    <property type="evidence" value="ECO:0007669"/>
    <property type="project" value="InterPro"/>
</dbReference>
<dbReference type="InterPro" id="IPR011989">
    <property type="entry name" value="ARM-like"/>
</dbReference>
<feature type="domain" description="TORTIFOLIA1/SINE1-2 N-terminal" evidence="2">
    <location>
        <begin position="6"/>
        <end position="276"/>
    </location>
</feature>
<feature type="region of interest" description="Disordered" evidence="1">
    <location>
        <begin position="432"/>
        <end position="464"/>
    </location>
</feature>
<dbReference type="InterPro" id="IPR016024">
    <property type="entry name" value="ARM-type_fold"/>
</dbReference>
<reference evidence="3 4" key="1">
    <citation type="journal article" date="2014" name="Am. J. Bot.">
        <title>Genome assembly and annotation for red clover (Trifolium pratense; Fabaceae).</title>
        <authorList>
            <person name="Istvanek J."/>
            <person name="Jaros M."/>
            <person name="Krenek A."/>
            <person name="Repkova J."/>
        </authorList>
    </citation>
    <scope>NUCLEOTIDE SEQUENCE [LARGE SCALE GENOMIC DNA]</scope>
    <source>
        <strain evidence="4">cv. Tatra</strain>
        <tissue evidence="3">Young leaves</tissue>
    </source>
</reference>
<proteinExistence type="predicted"/>
<feature type="compositionally biased region" description="Polar residues" evidence="1">
    <location>
        <begin position="366"/>
        <end position="379"/>
    </location>
</feature>
<dbReference type="Pfam" id="PF24714">
    <property type="entry name" value="TOR1L1_N"/>
    <property type="match status" value="1"/>
</dbReference>
<dbReference type="PANTHER" id="PTHR31355:SF8">
    <property type="entry name" value="TORTIFOLIA1-LIKE PROTEIN 3"/>
    <property type="match status" value="1"/>
</dbReference>
<evidence type="ECO:0000259" key="2">
    <source>
        <dbReference type="Pfam" id="PF24714"/>
    </source>
</evidence>
<dbReference type="PANTHER" id="PTHR31355">
    <property type="entry name" value="MICROTUBULE-ASSOCIATED PROTEIN TORTIFOLIA1"/>
    <property type="match status" value="1"/>
</dbReference>
<evidence type="ECO:0000313" key="3">
    <source>
        <dbReference type="EMBL" id="PNX96499.1"/>
    </source>
</evidence>
<dbReference type="SUPFAM" id="SSF48371">
    <property type="entry name" value="ARM repeat"/>
    <property type="match status" value="1"/>
</dbReference>
<accession>A0A2K3N0J0</accession>
<evidence type="ECO:0000256" key="1">
    <source>
        <dbReference type="SAM" id="MobiDB-lite"/>
    </source>
</evidence>
<feature type="non-terminal residue" evidence="3">
    <location>
        <position position="616"/>
    </location>
</feature>
<comment type="caution">
    <text evidence="3">The sequence shown here is derived from an EMBL/GenBank/DDBJ whole genome shotgun (WGS) entry which is preliminary data.</text>
</comment>
<dbReference type="FunFam" id="1.25.10.10:FF:000549">
    <property type="entry name" value="ARM repeat superfamily protein"/>
    <property type="match status" value="1"/>
</dbReference>
<dbReference type="InterPro" id="IPR033337">
    <property type="entry name" value="TORTIFOLIA1/SINE1-2"/>
</dbReference>
<name>A0A2K3N0J0_TRIPR</name>
<evidence type="ECO:0000313" key="4">
    <source>
        <dbReference type="Proteomes" id="UP000236291"/>
    </source>
</evidence>
<dbReference type="AlphaFoldDB" id="A0A2K3N0J0"/>
<protein>
    <submittedName>
        <fullName evidence="3">Microtubule-associated protein TORTIFOLIA1</fullName>
    </submittedName>
</protein>
<dbReference type="GO" id="GO:0005874">
    <property type="term" value="C:microtubule"/>
    <property type="evidence" value="ECO:0007669"/>
    <property type="project" value="InterPro"/>
</dbReference>
<dbReference type="Proteomes" id="UP000236291">
    <property type="component" value="Unassembled WGS sequence"/>
</dbReference>
<dbReference type="InterPro" id="IPR057600">
    <property type="entry name" value="TORTIFOLIA1/SINE1-2_N"/>
</dbReference>
<dbReference type="STRING" id="57577.A0A2K3N0J0"/>